<proteinExistence type="predicted"/>
<accession>A0AAD9MYR6</accession>
<protein>
    <submittedName>
        <fullName evidence="2">Uncharacterized protein</fullName>
    </submittedName>
</protein>
<dbReference type="AlphaFoldDB" id="A0AAD9MYR6"/>
<evidence type="ECO:0000313" key="2">
    <source>
        <dbReference type="EMBL" id="KAK2149153.1"/>
    </source>
</evidence>
<keyword evidence="3" id="KW-1185">Reference proteome</keyword>
<feature type="region of interest" description="Disordered" evidence="1">
    <location>
        <begin position="35"/>
        <end position="62"/>
    </location>
</feature>
<gene>
    <name evidence="2" type="ORF">LSH36_464g01007</name>
</gene>
<evidence type="ECO:0000313" key="3">
    <source>
        <dbReference type="Proteomes" id="UP001208570"/>
    </source>
</evidence>
<sequence length="91" mass="9862">MEHVRPRANDTQNQSVLPAPSIEEHACDVPLNVSELESATATPAPDAAEQTAELPEVKVSEKVPSPKPIIIDTVPICRSSRLIKSKKILDL</sequence>
<organism evidence="2 3">
    <name type="scientific">Paralvinella palmiformis</name>
    <dbReference type="NCBI Taxonomy" id="53620"/>
    <lineage>
        <taxon>Eukaryota</taxon>
        <taxon>Metazoa</taxon>
        <taxon>Spiralia</taxon>
        <taxon>Lophotrochozoa</taxon>
        <taxon>Annelida</taxon>
        <taxon>Polychaeta</taxon>
        <taxon>Sedentaria</taxon>
        <taxon>Canalipalpata</taxon>
        <taxon>Terebellida</taxon>
        <taxon>Terebelliformia</taxon>
        <taxon>Alvinellidae</taxon>
        <taxon>Paralvinella</taxon>
    </lineage>
</organism>
<evidence type="ECO:0000256" key="1">
    <source>
        <dbReference type="SAM" id="MobiDB-lite"/>
    </source>
</evidence>
<name>A0AAD9MYR6_9ANNE</name>
<dbReference type="EMBL" id="JAODUP010000464">
    <property type="protein sequence ID" value="KAK2149153.1"/>
    <property type="molecule type" value="Genomic_DNA"/>
</dbReference>
<comment type="caution">
    <text evidence="2">The sequence shown here is derived from an EMBL/GenBank/DDBJ whole genome shotgun (WGS) entry which is preliminary data.</text>
</comment>
<reference evidence="2" key="1">
    <citation type="journal article" date="2023" name="Mol. Biol. Evol.">
        <title>Third-Generation Sequencing Reveals the Adaptive Role of the Epigenome in Three Deep-Sea Polychaetes.</title>
        <authorList>
            <person name="Perez M."/>
            <person name="Aroh O."/>
            <person name="Sun Y."/>
            <person name="Lan Y."/>
            <person name="Juniper S.K."/>
            <person name="Young C.R."/>
            <person name="Angers B."/>
            <person name="Qian P.Y."/>
        </authorList>
    </citation>
    <scope>NUCLEOTIDE SEQUENCE</scope>
    <source>
        <strain evidence="2">P08H-3</strain>
    </source>
</reference>
<feature type="region of interest" description="Disordered" evidence="1">
    <location>
        <begin position="1"/>
        <end position="23"/>
    </location>
</feature>
<dbReference type="Proteomes" id="UP001208570">
    <property type="component" value="Unassembled WGS sequence"/>
</dbReference>